<accession>A0A0U9HIB5</accession>
<organism evidence="2 3">
    <name type="scientific">Klebsormidium nitens</name>
    <name type="common">Green alga</name>
    <name type="synonym">Ulothrix nitens</name>
    <dbReference type="NCBI Taxonomy" id="105231"/>
    <lineage>
        <taxon>Eukaryota</taxon>
        <taxon>Viridiplantae</taxon>
        <taxon>Streptophyta</taxon>
        <taxon>Klebsormidiophyceae</taxon>
        <taxon>Klebsormidiales</taxon>
        <taxon>Klebsormidiaceae</taxon>
        <taxon>Klebsormidium</taxon>
    </lineage>
</organism>
<evidence type="ECO:0000313" key="3">
    <source>
        <dbReference type="Proteomes" id="UP000054558"/>
    </source>
</evidence>
<proteinExistence type="predicted"/>
<protein>
    <submittedName>
        <fullName evidence="2">Uncharacterized protein</fullName>
    </submittedName>
</protein>
<feature type="region of interest" description="Disordered" evidence="1">
    <location>
        <begin position="125"/>
        <end position="145"/>
    </location>
</feature>
<name>A0A0U9HIB5_KLENI</name>
<dbReference type="OrthoDB" id="10660560at2759"/>
<evidence type="ECO:0000313" key="2">
    <source>
        <dbReference type="EMBL" id="GAQ79447.1"/>
    </source>
</evidence>
<sequence length="460" mass="51072">MSGDCKVVCQSGKATLSSFLAREDHRNFWDLDLEALVDWLGAFYTRKIDGDPIFKQRCQISSIKRQNKSRLADVERNSERCQDTYRRCGNHDEIERLTSELQKARLAEGGLATFLSDDVNESHAACGDCSTPSEHDRASNPAAEEQRYIDAKQKDKLARASQKLAEIRSRIGPLEQDLNRLCNETLEWQELQRANASVVACHDEIGLTAAENKLQGLFKDTGAQTQGSGKDFESICTGVLKTSVVPELARGVDEGRVKILSNVTLGMANGEIDKVIVCVPDAAAEPVSVLAVAECKNNVNDLAHGFSMMQSNIGWLSGERVGSHAYDPEAWKTRKYTKGHFDRTVVHLESGSEYVFGPTSFQSFKRDSEEGCFLKGVYFITRAGTLTGLGSGEINLISHKIATDLDFQEALQKRNMSYFSKLQKWVDKIKEGKLSSVDVLRLYERQSTNAGNVLLIESVK</sequence>
<dbReference type="Proteomes" id="UP000054558">
    <property type="component" value="Unassembled WGS sequence"/>
</dbReference>
<keyword evidence="3" id="KW-1185">Reference proteome</keyword>
<dbReference type="EMBL" id="DF236979">
    <property type="protein sequence ID" value="GAQ79447.1"/>
    <property type="molecule type" value="Genomic_DNA"/>
</dbReference>
<dbReference type="AlphaFoldDB" id="A0A0U9HIB5"/>
<dbReference type="OMA" id="DPREWAN"/>
<gene>
    <name evidence="2" type="ORF">KFL_000300450</name>
</gene>
<evidence type="ECO:0000256" key="1">
    <source>
        <dbReference type="SAM" id="MobiDB-lite"/>
    </source>
</evidence>
<reference evidence="2 3" key="1">
    <citation type="journal article" date="2014" name="Nat. Commun.">
        <title>Klebsormidium flaccidum genome reveals primary factors for plant terrestrial adaptation.</title>
        <authorList>
            <person name="Hori K."/>
            <person name="Maruyama F."/>
            <person name="Fujisawa T."/>
            <person name="Togashi T."/>
            <person name="Yamamoto N."/>
            <person name="Seo M."/>
            <person name="Sato S."/>
            <person name="Yamada T."/>
            <person name="Mori H."/>
            <person name="Tajima N."/>
            <person name="Moriyama T."/>
            <person name="Ikeuchi M."/>
            <person name="Watanabe M."/>
            <person name="Wada H."/>
            <person name="Kobayashi K."/>
            <person name="Saito M."/>
            <person name="Masuda T."/>
            <person name="Sasaki-Sekimoto Y."/>
            <person name="Mashiguchi K."/>
            <person name="Awai K."/>
            <person name="Shimojima M."/>
            <person name="Masuda S."/>
            <person name="Iwai M."/>
            <person name="Nobusawa T."/>
            <person name="Narise T."/>
            <person name="Kondo S."/>
            <person name="Saito H."/>
            <person name="Sato R."/>
            <person name="Murakawa M."/>
            <person name="Ihara Y."/>
            <person name="Oshima-Yamada Y."/>
            <person name="Ohtaka K."/>
            <person name="Satoh M."/>
            <person name="Sonobe K."/>
            <person name="Ishii M."/>
            <person name="Ohtani R."/>
            <person name="Kanamori-Sato M."/>
            <person name="Honoki R."/>
            <person name="Miyazaki D."/>
            <person name="Mochizuki H."/>
            <person name="Umetsu J."/>
            <person name="Higashi K."/>
            <person name="Shibata D."/>
            <person name="Kamiya Y."/>
            <person name="Sato N."/>
            <person name="Nakamura Y."/>
            <person name="Tabata S."/>
            <person name="Ida S."/>
            <person name="Kurokawa K."/>
            <person name="Ohta H."/>
        </authorList>
    </citation>
    <scope>NUCLEOTIDE SEQUENCE [LARGE SCALE GENOMIC DNA]</scope>
    <source>
        <strain evidence="2 3">NIES-2285</strain>
    </source>
</reference>
<feature type="compositionally biased region" description="Basic and acidic residues" evidence="1">
    <location>
        <begin position="133"/>
        <end position="145"/>
    </location>
</feature>